<reference evidence="9" key="1">
    <citation type="submission" date="2014-01" db="EMBL/GenBank/DDBJ databases">
        <authorList>
            <person name="Aslett M."/>
        </authorList>
    </citation>
    <scope>NUCLEOTIDE SEQUENCE</scope>
</reference>
<keyword evidence="3 6" id="KW-0256">Endoplasmic reticulum</keyword>
<reference evidence="9" key="2">
    <citation type="submission" date="2014-03" db="EMBL/GenBank/DDBJ databases">
        <title>The whipworm genome and dual-species transcriptomics of an intimate host-pathogen interaction.</title>
        <authorList>
            <person name="Foth B.J."/>
            <person name="Tsai I.J."/>
            <person name="Reid A.J."/>
            <person name="Bancroft A.J."/>
            <person name="Nichol S."/>
            <person name="Tracey A."/>
            <person name="Holroyd N."/>
            <person name="Cotton J.A."/>
            <person name="Stanley E.J."/>
            <person name="Zarowiecki M."/>
            <person name="Liu J.Z."/>
            <person name="Huckvale T."/>
            <person name="Cooper P.J."/>
            <person name="Grencis R.K."/>
            <person name="Berriman M."/>
        </authorList>
    </citation>
    <scope>NUCLEOTIDE SEQUENCE [LARGE SCALE GENOMIC DNA]</scope>
</reference>
<protein>
    <recommendedName>
        <fullName evidence="6">Reticulon-like protein</fullName>
    </recommendedName>
</protein>
<gene>
    <name evidence="9" type="ORF">TTRE_0000192101</name>
</gene>
<evidence type="ECO:0000256" key="4">
    <source>
        <dbReference type="ARBA" id="ARBA00022989"/>
    </source>
</evidence>
<dbReference type="AlphaFoldDB" id="A0A077Z0X2"/>
<evidence type="ECO:0000256" key="2">
    <source>
        <dbReference type="ARBA" id="ARBA00022692"/>
    </source>
</evidence>
<evidence type="ECO:0000256" key="6">
    <source>
        <dbReference type="RuleBase" id="RU363132"/>
    </source>
</evidence>
<evidence type="ECO:0000313" key="10">
    <source>
        <dbReference type="Proteomes" id="UP000030665"/>
    </source>
</evidence>
<name>A0A077Z0X2_TRITR</name>
<evidence type="ECO:0000256" key="3">
    <source>
        <dbReference type="ARBA" id="ARBA00022824"/>
    </source>
</evidence>
<feature type="transmembrane region" description="Helical" evidence="6">
    <location>
        <begin position="155"/>
        <end position="174"/>
    </location>
</feature>
<proteinExistence type="predicted"/>
<feature type="transmembrane region" description="Helical" evidence="6">
    <location>
        <begin position="253"/>
        <end position="270"/>
    </location>
</feature>
<feature type="transmembrane region" description="Helical" evidence="6">
    <location>
        <begin position="180"/>
        <end position="199"/>
    </location>
</feature>
<sequence>MSDKTETSYFIEPVPRFNAEEKQQNSDEESNTEDESSVDSSMDTKVKTKYFNDIMEKYGEPQEQVSESYQLETAKMEEQQTKKMEIHLSTTSYYTVTSLEDQTGEEIIGEHANSSESVMELVEDKSSVTLEESDNEYECDSDEYVQDNSRFNSLIYTRQTACVAAFAIAVLMLIELKSFACAMTVLVFALFAGMVYLRFKWSFNEEEKREELIQKMEAIKPCTLRILEQVDDLEEEAINFLGQVHMALVGADWRYILKLLLCIILLLTIGSAFDSVHQAMIGLFAALTIPYLMKRKKENIMKEEEKQLSQLDIPNC</sequence>
<dbReference type="EMBL" id="HG805862">
    <property type="protein sequence ID" value="CDW53656.1"/>
    <property type="molecule type" value="Genomic_DNA"/>
</dbReference>
<organism evidence="9 10">
    <name type="scientific">Trichuris trichiura</name>
    <name type="common">Whipworm</name>
    <name type="synonym">Trichocephalus trichiurus</name>
    <dbReference type="NCBI Taxonomy" id="36087"/>
    <lineage>
        <taxon>Eukaryota</taxon>
        <taxon>Metazoa</taxon>
        <taxon>Ecdysozoa</taxon>
        <taxon>Nematoda</taxon>
        <taxon>Enoplea</taxon>
        <taxon>Dorylaimia</taxon>
        <taxon>Trichinellida</taxon>
        <taxon>Trichuridae</taxon>
        <taxon>Trichuris</taxon>
    </lineage>
</organism>
<keyword evidence="5 6" id="KW-0472">Membrane</keyword>
<accession>A0A077Z0X2</accession>
<evidence type="ECO:0000313" key="9">
    <source>
        <dbReference type="EMBL" id="CDW53656.1"/>
    </source>
</evidence>
<evidence type="ECO:0000256" key="5">
    <source>
        <dbReference type="ARBA" id="ARBA00023136"/>
    </source>
</evidence>
<dbReference type="GO" id="GO:0005789">
    <property type="term" value="C:endoplasmic reticulum membrane"/>
    <property type="evidence" value="ECO:0007669"/>
    <property type="project" value="UniProtKB-SubCell"/>
</dbReference>
<feature type="region of interest" description="Disordered" evidence="7">
    <location>
        <begin position="1"/>
        <end position="45"/>
    </location>
</feature>
<dbReference type="OrthoDB" id="10563544at2759"/>
<dbReference type="InterPro" id="IPR003388">
    <property type="entry name" value="Reticulon"/>
</dbReference>
<dbReference type="PROSITE" id="PS50845">
    <property type="entry name" value="RETICULON"/>
    <property type="match status" value="1"/>
</dbReference>
<feature type="domain" description="Reticulon" evidence="8">
    <location>
        <begin position="140"/>
        <end position="300"/>
    </location>
</feature>
<keyword evidence="2 6" id="KW-0812">Transmembrane</keyword>
<evidence type="ECO:0000259" key="8">
    <source>
        <dbReference type="PROSITE" id="PS50845"/>
    </source>
</evidence>
<dbReference type="Proteomes" id="UP000030665">
    <property type="component" value="Unassembled WGS sequence"/>
</dbReference>
<keyword evidence="10" id="KW-1185">Reference proteome</keyword>
<evidence type="ECO:0000256" key="7">
    <source>
        <dbReference type="SAM" id="MobiDB-lite"/>
    </source>
</evidence>
<feature type="transmembrane region" description="Helical" evidence="6">
    <location>
        <begin position="276"/>
        <end position="293"/>
    </location>
</feature>
<evidence type="ECO:0000256" key="1">
    <source>
        <dbReference type="ARBA" id="ARBA00004477"/>
    </source>
</evidence>
<feature type="compositionally biased region" description="Acidic residues" evidence="7">
    <location>
        <begin position="26"/>
        <end position="37"/>
    </location>
</feature>
<dbReference type="Pfam" id="PF02453">
    <property type="entry name" value="Reticulon"/>
    <property type="match status" value="1"/>
</dbReference>
<keyword evidence="4 6" id="KW-1133">Transmembrane helix</keyword>
<comment type="subcellular location">
    <subcellularLocation>
        <location evidence="1 6">Endoplasmic reticulum membrane</location>
        <topology evidence="1 6">Multi-pass membrane protein</topology>
    </subcellularLocation>
</comment>